<gene>
    <name evidence="2" type="ORF">ALP36_04784</name>
</gene>
<organism evidence="2 3">
    <name type="scientific">Pseudomonas syringae pv. coriandricola</name>
    <dbReference type="NCBI Taxonomy" id="264453"/>
    <lineage>
        <taxon>Bacteria</taxon>
        <taxon>Pseudomonadati</taxon>
        <taxon>Pseudomonadota</taxon>
        <taxon>Gammaproteobacteria</taxon>
        <taxon>Pseudomonadales</taxon>
        <taxon>Pseudomonadaceae</taxon>
        <taxon>Pseudomonas</taxon>
    </lineage>
</organism>
<dbReference type="InterPro" id="IPR045584">
    <property type="entry name" value="Pilin-like"/>
</dbReference>
<dbReference type="InterPro" id="IPR031982">
    <property type="entry name" value="PilE-like"/>
</dbReference>
<dbReference type="Gene3D" id="3.30.700.10">
    <property type="entry name" value="Glycoprotein, Type 4 Pilin"/>
    <property type="match status" value="1"/>
</dbReference>
<dbReference type="Pfam" id="PF07963">
    <property type="entry name" value="N_methyl"/>
    <property type="match status" value="1"/>
</dbReference>
<dbReference type="PANTHER" id="PTHR30093">
    <property type="entry name" value="GENERAL SECRETION PATHWAY PROTEIN G"/>
    <property type="match status" value="1"/>
</dbReference>
<sequence>MATNPIGKRIMRATSRGFTLIELMIVVAIVGILAAIAYPSYTEYVKRTQRSAVASLLSEQVQALERFYSQKGNYADYKGVVGGNAYYTITPVLNATDFTLTAAPTGGTMMAGDKCGSFVITNTGARSNSGATTGVTTKDCWGR</sequence>
<dbReference type="SUPFAM" id="SSF54523">
    <property type="entry name" value="Pili subunits"/>
    <property type="match status" value="1"/>
</dbReference>
<dbReference type="EMBL" id="RBTT01000345">
    <property type="protein sequence ID" value="RMU03933.1"/>
    <property type="molecule type" value="Genomic_DNA"/>
</dbReference>
<keyword evidence="1" id="KW-0812">Transmembrane</keyword>
<evidence type="ECO:0000313" key="3">
    <source>
        <dbReference type="Proteomes" id="UP000274212"/>
    </source>
</evidence>
<protein>
    <submittedName>
        <fullName evidence="2">Type IV pilus bioproteinsis protein</fullName>
    </submittedName>
</protein>
<dbReference type="Proteomes" id="UP000274212">
    <property type="component" value="Unassembled WGS sequence"/>
</dbReference>
<reference evidence="2 3" key="1">
    <citation type="submission" date="2018-08" db="EMBL/GenBank/DDBJ databases">
        <title>Recombination of ecologically and evolutionarily significant loci maintains genetic cohesion in the Pseudomonas syringae species complex.</title>
        <authorList>
            <person name="Dillon M."/>
            <person name="Thakur S."/>
            <person name="Almeida R.N.D."/>
            <person name="Weir B.S."/>
            <person name="Guttman D.S."/>
        </authorList>
    </citation>
    <scope>NUCLEOTIDE SEQUENCE [LARGE SCALE GENOMIC DNA]</scope>
    <source>
        <strain evidence="2 3">ICMP 9829</strain>
    </source>
</reference>
<proteinExistence type="predicted"/>
<dbReference type="Pfam" id="PF16732">
    <property type="entry name" value="ComP_DUS"/>
    <property type="match status" value="1"/>
</dbReference>
<feature type="transmembrane region" description="Helical" evidence="1">
    <location>
        <begin position="20"/>
        <end position="41"/>
    </location>
</feature>
<accession>A0A3M5R4M1</accession>
<dbReference type="PROSITE" id="PS00409">
    <property type="entry name" value="PROKAR_NTER_METHYL"/>
    <property type="match status" value="1"/>
</dbReference>
<name>A0A3M5R4M1_9PSED</name>
<evidence type="ECO:0000256" key="1">
    <source>
        <dbReference type="SAM" id="Phobius"/>
    </source>
</evidence>
<dbReference type="GO" id="GO:0043683">
    <property type="term" value="P:type IV pilus assembly"/>
    <property type="evidence" value="ECO:0007669"/>
    <property type="project" value="InterPro"/>
</dbReference>
<dbReference type="PANTHER" id="PTHR30093:SF47">
    <property type="entry name" value="TYPE IV PILUS NON-CORE MINOR PILIN PILE"/>
    <property type="match status" value="1"/>
</dbReference>
<comment type="caution">
    <text evidence="2">The sequence shown here is derived from an EMBL/GenBank/DDBJ whole genome shotgun (WGS) entry which is preliminary data.</text>
</comment>
<dbReference type="NCBIfam" id="TIGR02532">
    <property type="entry name" value="IV_pilin_GFxxxE"/>
    <property type="match status" value="1"/>
</dbReference>
<keyword evidence="1" id="KW-1133">Transmembrane helix</keyword>
<dbReference type="AlphaFoldDB" id="A0A3M5R4M1"/>
<evidence type="ECO:0000313" key="2">
    <source>
        <dbReference type="EMBL" id="RMU03933.1"/>
    </source>
</evidence>
<keyword evidence="1" id="KW-0472">Membrane</keyword>
<dbReference type="InterPro" id="IPR012902">
    <property type="entry name" value="N_methyl_site"/>
</dbReference>